<dbReference type="EMBL" id="CP003378">
    <property type="protein sequence ID" value="AFZ70621.1"/>
    <property type="molecule type" value="Genomic_DNA"/>
</dbReference>
<dbReference type="Gene3D" id="3.40.225.10">
    <property type="entry name" value="Class II aldolase/adducin N-terminal domain"/>
    <property type="match status" value="1"/>
</dbReference>
<dbReference type="InterPro" id="IPR036409">
    <property type="entry name" value="Aldolase_II/adducin_N_sf"/>
</dbReference>
<dbReference type="GO" id="GO:0016832">
    <property type="term" value="F:aldehyde-lyase activity"/>
    <property type="evidence" value="ECO:0007669"/>
    <property type="project" value="TreeGrafter"/>
</dbReference>
<dbReference type="UniPathway" id="UPA00071"/>
<organism evidence="4 5">
    <name type="scientific">Caldisphaera lagunensis (strain DSM 15908 / JCM 11604 / ANMR 0165 / IC-154)</name>
    <dbReference type="NCBI Taxonomy" id="1056495"/>
    <lineage>
        <taxon>Archaea</taxon>
        <taxon>Thermoproteota</taxon>
        <taxon>Thermoprotei</taxon>
        <taxon>Acidilobales</taxon>
        <taxon>Caldisphaeraceae</taxon>
        <taxon>Caldisphaera</taxon>
    </lineage>
</organism>
<dbReference type="RefSeq" id="WP_015232518.1">
    <property type="nucleotide sequence ID" value="NC_019791.1"/>
</dbReference>
<keyword evidence="2" id="KW-0456">Lyase</keyword>
<keyword evidence="1" id="KW-0479">Metal-binding</keyword>
<name>L0A9U5_CALLD</name>
<reference evidence="5" key="1">
    <citation type="submission" date="2012-03" db="EMBL/GenBank/DDBJ databases">
        <title>Complete genome of Caldisphaera lagunensis DSM 15908.</title>
        <authorList>
            <person name="Lucas S."/>
            <person name="Copeland A."/>
            <person name="Lapidus A."/>
            <person name="Glavina del Rio T."/>
            <person name="Dalin E."/>
            <person name="Tice H."/>
            <person name="Bruce D."/>
            <person name="Goodwin L."/>
            <person name="Pitluck S."/>
            <person name="Peters L."/>
            <person name="Mikhailova N."/>
            <person name="Teshima H."/>
            <person name="Kyrpides N."/>
            <person name="Mavromatis K."/>
            <person name="Ivanova N."/>
            <person name="Brettin T."/>
            <person name="Detter J.C."/>
            <person name="Han C."/>
            <person name="Larimer F."/>
            <person name="Land M."/>
            <person name="Hauser L."/>
            <person name="Markowitz V."/>
            <person name="Cheng J.-F."/>
            <person name="Hugenholtz P."/>
            <person name="Woyke T."/>
            <person name="Wu D."/>
            <person name="Spring S."/>
            <person name="Schroeder M."/>
            <person name="Brambilla E."/>
            <person name="Klenk H.-P."/>
            <person name="Eisen J.A."/>
        </authorList>
    </citation>
    <scope>NUCLEOTIDE SEQUENCE [LARGE SCALE GENOMIC DNA]</scope>
    <source>
        <strain evidence="5">DSM 15908 / JCM 11604 / IC-154</strain>
    </source>
</reference>
<sequence length="189" mass="21032">MELNEFYLSQISDVMKLMYNRGIVQIRGGNASIIDRTRNIVYISPTGVPRHKISNNDVSVIDINGKAIVGFPSSEWRMHLSIYKEVKDAIAVVHAHPPYLLALNRSHKKLDLDYLTETSLRISCIDEVPLIKPGTQELADAVANSAKKGCNAIILDNHGVVAYSNETIYHALEIIEAIEDLAIIQLHST</sequence>
<evidence type="ECO:0000256" key="1">
    <source>
        <dbReference type="ARBA" id="ARBA00022723"/>
    </source>
</evidence>
<evidence type="ECO:0000259" key="3">
    <source>
        <dbReference type="SMART" id="SM01007"/>
    </source>
</evidence>
<gene>
    <name evidence="4" type="ordered locus">Calag_0881</name>
</gene>
<evidence type="ECO:0000256" key="2">
    <source>
        <dbReference type="ARBA" id="ARBA00023239"/>
    </source>
</evidence>
<evidence type="ECO:0000313" key="4">
    <source>
        <dbReference type="EMBL" id="AFZ70621.1"/>
    </source>
</evidence>
<dbReference type="SMART" id="SM01007">
    <property type="entry name" value="Aldolase_II"/>
    <property type="match status" value="1"/>
</dbReference>
<dbReference type="GeneID" id="14212141"/>
<keyword evidence="5" id="KW-1185">Reference proteome</keyword>
<dbReference type="PANTHER" id="PTHR22789">
    <property type="entry name" value="FUCULOSE PHOSPHATE ALDOLASE"/>
    <property type="match status" value="1"/>
</dbReference>
<feature type="domain" description="Class II aldolase/adducin N-terminal" evidence="3">
    <location>
        <begin position="9"/>
        <end position="186"/>
    </location>
</feature>
<dbReference type="Pfam" id="PF00596">
    <property type="entry name" value="Aldolase_II"/>
    <property type="match status" value="1"/>
</dbReference>
<dbReference type="InterPro" id="IPR001303">
    <property type="entry name" value="Aldolase_II/adducin_N"/>
</dbReference>
<dbReference type="KEGG" id="clg:Calag_0881"/>
<dbReference type="InterPro" id="IPR050197">
    <property type="entry name" value="Aldolase_class_II_sugar_metab"/>
</dbReference>
<dbReference type="HOGENOM" id="CLU_006033_3_1_2"/>
<evidence type="ECO:0000313" key="5">
    <source>
        <dbReference type="Proteomes" id="UP000010469"/>
    </source>
</evidence>
<dbReference type="GO" id="GO:0005829">
    <property type="term" value="C:cytosol"/>
    <property type="evidence" value="ECO:0007669"/>
    <property type="project" value="TreeGrafter"/>
</dbReference>
<dbReference type="InParanoid" id="L0A9U5"/>
<dbReference type="GO" id="GO:0046872">
    <property type="term" value="F:metal ion binding"/>
    <property type="evidence" value="ECO:0007669"/>
    <property type="project" value="UniProtKB-KW"/>
</dbReference>
<dbReference type="SUPFAM" id="SSF53639">
    <property type="entry name" value="AraD/HMP-PK domain-like"/>
    <property type="match status" value="1"/>
</dbReference>
<dbReference type="OrthoDB" id="18709at2157"/>
<dbReference type="Proteomes" id="UP000010469">
    <property type="component" value="Chromosome"/>
</dbReference>
<dbReference type="eggNOG" id="arCOG04226">
    <property type="taxonomic scope" value="Archaea"/>
</dbReference>
<dbReference type="STRING" id="1056495.Calag_0881"/>
<dbReference type="PANTHER" id="PTHR22789:SF0">
    <property type="entry name" value="3-OXO-TETRONATE 4-PHOSPHATE DECARBOXYLASE-RELATED"/>
    <property type="match status" value="1"/>
</dbReference>
<protein>
    <submittedName>
        <fullName evidence="4">Ribulose-5-phosphate 4-epimerase-like epimerase or aldolase</fullName>
    </submittedName>
</protein>
<dbReference type="AlphaFoldDB" id="L0A9U5"/>
<accession>L0A9U5</accession>
<dbReference type="GO" id="GO:0019323">
    <property type="term" value="P:pentose catabolic process"/>
    <property type="evidence" value="ECO:0007669"/>
    <property type="project" value="TreeGrafter"/>
</dbReference>
<proteinExistence type="predicted"/>